<dbReference type="Gene3D" id="2.60.40.10">
    <property type="entry name" value="Immunoglobulins"/>
    <property type="match status" value="1"/>
</dbReference>
<dbReference type="Gene3D" id="2.120.10.30">
    <property type="entry name" value="TolB, C-terminal domain"/>
    <property type="match status" value="2"/>
</dbReference>
<dbReference type="InterPro" id="IPR000315">
    <property type="entry name" value="Znf_B-box"/>
</dbReference>
<proteinExistence type="inferred from homology"/>
<feature type="repeat" description="Filamin" evidence="9">
    <location>
        <begin position="410"/>
        <end position="512"/>
    </location>
</feature>
<gene>
    <name evidence="15" type="ORF">X975_24212</name>
</gene>
<dbReference type="CDD" id="cd14960">
    <property type="entry name" value="NHL_TRIM2_like"/>
    <property type="match status" value="1"/>
</dbReference>
<dbReference type="AlphaFoldDB" id="A0A087T569"/>
<dbReference type="InterPro" id="IPR057750">
    <property type="entry name" value="TRIM2/3_C"/>
</dbReference>
<dbReference type="SMART" id="SM00502">
    <property type="entry name" value="BBC"/>
    <property type="match status" value="1"/>
</dbReference>
<dbReference type="InterPro" id="IPR017907">
    <property type="entry name" value="Znf_RING_CS"/>
</dbReference>
<dbReference type="Pfam" id="PF00643">
    <property type="entry name" value="zf-B_box"/>
    <property type="match status" value="1"/>
</dbReference>
<dbReference type="InterPro" id="IPR013783">
    <property type="entry name" value="Ig-like_fold"/>
</dbReference>
<evidence type="ECO:0000259" key="13">
    <source>
        <dbReference type="PROSITE" id="PS50089"/>
    </source>
</evidence>
<dbReference type="SUPFAM" id="SSF81296">
    <property type="entry name" value="E set domains"/>
    <property type="match status" value="1"/>
</dbReference>
<evidence type="ECO:0000256" key="2">
    <source>
        <dbReference type="ARBA" id="ARBA00022553"/>
    </source>
</evidence>
<evidence type="ECO:0000256" key="1">
    <source>
        <dbReference type="ARBA" id="ARBA00008518"/>
    </source>
</evidence>
<dbReference type="FunFam" id="3.30.40.10:FF:000032">
    <property type="entry name" value="Tripartite motif containing 2"/>
    <property type="match status" value="1"/>
</dbReference>
<keyword evidence="2" id="KW-0597">Phosphoprotein</keyword>
<dbReference type="EMBL" id="KK113457">
    <property type="protein sequence ID" value="KFM60258.1"/>
    <property type="molecule type" value="Genomic_DNA"/>
</dbReference>
<dbReference type="PROSITE" id="PS51125">
    <property type="entry name" value="NHL"/>
    <property type="match status" value="6"/>
</dbReference>
<dbReference type="PROSITE" id="PS50119">
    <property type="entry name" value="ZF_BBOX"/>
    <property type="match status" value="1"/>
</dbReference>
<keyword evidence="6 8" id="KW-0863">Zinc-finger</keyword>
<feature type="repeat" description="NHL" evidence="10">
    <location>
        <begin position="613"/>
        <end position="654"/>
    </location>
</feature>
<evidence type="ECO:0000256" key="12">
    <source>
        <dbReference type="SAM" id="MobiDB-lite"/>
    </source>
</evidence>
<dbReference type="InterPro" id="IPR014756">
    <property type="entry name" value="Ig_E-set"/>
</dbReference>
<feature type="region of interest" description="Disordered" evidence="12">
    <location>
        <begin position="519"/>
        <end position="553"/>
    </location>
</feature>
<dbReference type="SUPFAM" id="SSF101898">
    <property type="entry name" value="NHL repeat"/>
    <property type="match status" value="1"/>
</dbReference>
<dbReference type="Gene3D" id="3.30.160.60">
    <property type="entry name" value="Classic Zinc Finger"/>
    <property type="match status" value="1"/>
</dbReference>
<dbReference type="InterPro" id="IPR017868">
    <property type="entry name" value="Filamin/ABP280_repeat-like"/>
</dbReference>
<feature type="repeat" description="NHL" evidence="10">
    <location>
        <begin position="700"/>
        <end position="743"/>
    </location>
</feature>
<feature type="non-terminal residue" evidence="15">
    <location>
        <position position="835"/>
    </location>
</feature>
<dbReference type="InterPro" id="IPR001298">
    <property type="entry name" value="Filamin/ABP280_rpt"/>
</dbReference>
<keyword evidence="3" id="KW-0808">Transferase</keyword>
<feature type="repeat" description="NHL" evidence="10">
    <location>
        <begin position="791"/>
        <end position="834"/>
    </location>
</feature>
<dbReference type="Pfam" id="PF00097">
    <property type="entry name" value="zf-C3HC4"/>
    <property type="match status" value="1"/>
</dbReference>
<evidence type="ECO:0000256" key="3">
    <source>
        <dbReference type="ARBA" id="ARBA00022679"/>
    </source>
</evidence>
<dbReference type="OMA" id="ECRLRFG"/>
<evidence type="ECO:0000313" key="15">
    <source>
        <dbReference type="EMBL" id="KFM60258.1"/>
    </source>
</evidence>
<dbReference type="Pfam" id="PF01436">
    <property type="entry name" value="NHL"/>
    <property type="match status" value="6"/>
</dbReference>
<feature type="repeat" description="NHL" evidence="10">
    <location>
        <begin position="655"/>
        <end position="696"/>
    </location>
</feature>
<dbReference type="PANTHER" id="PTHR24104:SF57">
    <property type="entry name" value="BEE-MILK PROTEIN"/>
    <property type="match status" value="1"/>
</dbReference>
<dbReference type="FunFam" id="2.120.10.30:FF:000004">
    <property type="entry name" value="Tripartite motif containing 2"/>
    <property type="match status" value="1"/>
</dbReference>
<keyword evidence="16" id="KW-1185">Reference proteome</keyword>
<evidence type="ECO:0000256" key="7">
    <source>
        <dbReference type="ARBA" id="ARBA00022833"/>
    </source>
</evidence>
<evidence type="ECO:0000256" key="9">
    <source>
        <dbReference type="PROSITE-ProRule" id="PRU00087"/>
    </source>
</evidence>
<dbReference type="InterPro" id="IPR050952">
    <property type="entry name" value="TRIM-NHL_E3_ligases"/>
</dbReference>
<feature type="coiled-coil region" evidence="11">
    <location>
        <begin position="301"/>
        <end position="328"/>
    </location>
</feature>
<dbReference type="InterPro" id="IPR001258">
    <property type="entry name" value="NHL_repeat"/>
</dbReference>
<dbReference type="PROSITE" id="PS00518">
    <property type="entry name" value="ZF_RING_1"/>
    <property type="match status" value="1"/>
</dbReference>
<reference evidence="15 16" key="1">
    <citation type="submission" date="2013-11" db="EMBL/GenBank/DDBJ databases">
        <title>Genome sequencing of Stegodyphus mimosarum.</title>
        <authorList>
            <person name="Bechsgaard J."/>
        </authorList>
    </citation>
    <scope>NUCLEOTIDE SEQUENCE [LARGE SCALE GENOMIC DNA]</scope>
</reference>
<dbReference type="Proteomes" id="UP000054359">
    <property type="component" value="Unassembled WGS sequence"/>
</dbReference>
<dbReference type="Gene3D" id="3.30.40.10">
    <property type="entry name" value="Zinc/RING finger domain, C3HC4 (zinc finger)"/>
    <property type="match status" value="1"/>
</dbReference>
<dbReference type="OrthoDB" id="342730at2759"/>
<comment type="similarity">
    <text evidence="1">Belongs to the TRIM/RBCC family.</text>
</comment>
<dbReference type="InterPro" id="IPR011042">
    <property type="entry name" value="6-blade_b-propeller_TolB-like"/>
</dbReference>
<dbReference type="SUPFAM" id="SSF57850">
    <property type="entry name" value="RING/U-box"/>
    <property type="match status" value="1"/>
</dbReference>
<dbReference type="SMART" id="SM00336">
    <property type="entry name" value="BBOX"/>
    <property type="match status" value="2"/>
</dbReference>
<name>A0A087T569_STEMI</name>
<dbReference type="InterPro" id="IPR013083">
    <property type="entry name" value="Znf_RING/FYVE/PHD"/>
</dbReference>
<feature type="compositionally biased region" description="Low complexity" evidence="12">
    <location>
        <begin position="536"/>
        <end position="553"/>
    </location>
</feature>
<organism evidence="15 16">
    <name type="scientific">Stegodyphus mimosarum</name>
    <name type="common">African social velvet spider</name>
    <dbReference type="NCBI Taxonomy" id="407821"/>
    <lineage>
        <taxon>Eukaryota</taxon>
        <taxon>Metazoa</taxon>
        <taxon>Ecdysozoa</taxon>
        <taxon>Arthropoda</taxon>
        <taxon>Chelicerata</taxon>
        <taxon>Arachnida</taxon>
        <taxon>Araneae</taxon>
        <taxon>Araneomorphae</taxon>
        <taxon>Entelegynae</taxon>
        <taxon>Eresoidea</taxon>
        <taxon>Eresidae</taxon>
        <taxon>Stegodyphus</taxon>
    </lineage>
</organism>
<feature type="domain" description="B box-type" evidence="14">
    <location>
        <begin position="202"/>
        <end position="243"/>
    </location>
</feature>
<dbReference type="GO" id="GO:0000209">
    <property type="term" value="P:protein polyubiquitination"/>
    <property type="evidence" value="ECO:0007669"/>
    <property type="project" value="TreeGrafter"/>
</dbReference>
<dbReference type="GO" id="GO:0043161">
    <property type="term" value="P:proteasome-mediated ubiquitin-dependent protein catabolic process"/>
    <property type="evidence" value="ECO:0007669"/>
    <property type="project" value="TreeGrafter"/>
</dbReference>
<keyword evidence="7" id="KW-0862">Zinc</keyword>
<keyword evidence="4" id="KW-0479">Metal-binding</keyword>
<accession>A0A087T569</accession>
<evidence type="ECO:0000256" key="6">
    <source>
        <dbReference type="ARBA" id="ARBA00022771"/>
    </source>
</evidence>
<dbReference type="GO" id="GO:0008270">
    <property type="term" value="F:zinc ion binding"/>
    <property type="evidence" value="ECO:0007669"/>
    <property type="project" value="UniProtKB-KW"/>
</dbReference>
<dbReference type="InterPro" id="IPR001841">
    <property type="entry name" value="Znf_RING"/>
</dbReference>
<feature type="domain" description="RING-type" evidence="13">
    <location>
        <begin position="59"/>
        <end position="100"/>
    </location>
</feature>
<dbReference type="PROSITE" id="PS50194">
    <property type="entry name" value="FILAMIN_REPEAT"/>
    <property type="match status" value="1"/>
</dbReference>
<dbReference type="GO" id="GO:0061630">
    <property type="term" value="F:ubiquitin protein ligase activity"/>
    <property type="evidence" value="ECO:0007669"/>
    <property type="project" value="TreeGrafter"/>
</dbReference>
<dbReference type="InterPro" id="IPR018957">
    <property type="entry name" value="Znf_C3HC4_RING-type"/>
</dbReference>
<evidence type="ECO:0000256" key="5">
    <source>
        <dbReference type="ARBA" id="ARBA00022737"/>
    </source>
</evidence>
<evidence type="ECO:0000256" key="4">
    <source>
        <dbReference type="ARBA" id="ARBA00022723"/>
    </source>
</evidence>
<evidence type="ECO:0000256" key="10">
    <source>
        <dbReference type="PROSITE-ProRule" id="PRU00504"/>
    </source>
</evidence>
<evidence type="ECO:0000313" key="16">
    <source>
        <dbReference type="Proteomes" id="UP000054359"/>
    </source>
</evidence>
<dbReference type="STRING" id="407821.A0A087T569"/>
<dbReference type="SMART" id="SM00557">
    <property type="entry name" value="IG_FLMN"/>
    <property type="match status" value="1"/>
</dbReference>
<dbReference type="CDD" id="cd19757">
    <property type="entry name" value="Bbox1"/>
    <property type="match status" value="1"/>
</dbReference>
<dbReference type="SMART" id="SM00184">
    <property type="entry name" value="RING"/>
    <property type="match status" value="1"/>
</dbReference>
<evidence type="ECO:0000256" key="8">
    <source>
        <dbReference type="PROSITE-ProRule" id="PRU00024"/>
    </source>
</evidence>
<keyword evidence="5" id="KW-0677">Repeat</keyword>
<protein>
    <submittedName>
        <fullName evidence="15">Tripartite motif-containing protein 2</fullName>
    </submittedName>
</protein>
<dbReference type="PROSITE" id="PS50089">
    <property type="entry name" value="ZF_RING_2"/>
    <property type="match status" value="1"/>
</dbReference>
<evidence type="ECO:0000256" key="11">
    <source>
        <dbReference type="SAM" id="Coils"/>
    </source>
</evidence>
<feature type="repeat" description="NHL" evidence="10">
    <location>
        <begin position="565"/>
        <end position="606"/>
    </location>
</feature>
<keyword evidence="11" id="KW-0175">Coiled coil</keyword>
<dbReference type="SUPFAM" id="SSF57845">
    <property type="entry name" value="B-box zinc-binding domain"/>
    <property type="match status" value="1"/>
</dbReference>
<dbReference type="Pfam" id="PF00630">
    <property type="entry name" value="Filamin"/>
    <property type="match status" value="1"/>
</dbReference>
<evidence type="ECO:0000259" key="14">
    <source>
        <dbReference type="PROSITE" id="PS50119"/>
    </source>
</evidence>
<dbReference type="InterPro" id="IPR003649">
    <property type="entry name" value="Bbox_C"/>
</dbReference>
<feature type="repeat" description="NHL" evidence="10">
    <location>
        <begin position="747"/>
        <end position="790"/>
    </location>
</feature>
<sequence length="835" mass="92393">MMLATYFQKLGDCYPHQTSVGGYCDFILDHWSYKQTMAEEDTESLVSSRDSGEAQFLNCGICMGRFVNPKMLPCLHTFCERCLLQYIPPESLTLSCPLCRQQSILPKQGVSGLQNNFLISNLMDVLEQTSVCGNCQFKSRTGISKCLECNNYLCQRCSSKHQEDPNSTLHTLVALGDNCLFSEDNNVIGNLTGSQQKGEKKKDLLTCPKHVNQSLRFYCKECETAICVTCTDIEHAGHMTARLTDAVKDEKSNLRELLKKAYDHVPTLKEAIESVNNVTFSLASRHAKNTQMIIDCFDSLEKAVQQRKNELIKELDQIASKKRHVLEEQKNVLDMCLSNILASSEFTENALSYGSETEVILVTKQMAEKLEDFADMRIQKMPEENDFLIFRSEGFDSAKIAILNVGNVITTNAVAHQCTAAGEGLKLCGVNKQTLVVITAKDRRNDIVRGAGDVFEAELSSPELSFSCKPKIVDQKNGSYDMHYTVPKEGTYQLSIKFLGQHIHGSPFLVKSYIEEESSSSDRPVSSKIPRTTGVRQRTSKSSSSNRSSGSRLRSNAIEDDLILKVGNRGRGRGEFTNPQGVCCTRDGRIVVADSNNQCVQVFNSGTGEFRLRFGARGRSPGQMQRPTGVTVLPNGNYVVADYENKWVSVYDPFGKYISRIGIGKLLGPKGVAVDRNGHIIVVDNKGNNVLVFQENGKVLYKFGSRPSEPGRFTGPHYAAVNSRNQIVVSDFHSHCVKIFDAEGSFLSSFGSNGEGNGQFNAPTGVAIDSQDNIIVADWGNCRIQVFDMNGSFLSFINTFGDPLYGPQGLALTADGHVVVSDSGNHCFKVYKYLQ</sequence>
<dbReference type="PANTHER" id="PTHR24104">
    <property type="entry name" value="E3 UBIQUITIN-PROTEIN LIGASE NHLRC1-RELATED"/>
    <property type="match status" value="1"/>
</dbReference>